<dbReference type="Proteomes" id="UP000001544">
    <property type="component" value="Plasmid pBpOF4-01"/>
</dbReference>
<dbReference type="HOGENOM" id="CLU_3324640_0_0_9"/>
<keyword evidence="1" id="KW-0614">Plasmid</keyword>
<evidence type="ECO:0000313" key="1">
    <source>
        <dbReference type="EMBL" id="ADC52069.1"/>
    </source>
</evidence>
<evidence type="ECO:0000313" key="2">
    <source>
        <dbReference type="Proteomes" id="UP000001544"/>
    </source>
</evidence>
<organism evidence="1 2">
    <name type="scientific">Alkalihalophilus pseudofirmus (strain ATCC BAA-2126 / JCM 17055 / OF4)</name>
    <name type="common">Bacillus pseudofirmus</name>
    <dbReference type="NCBI Taxonomy" id="398511"/>
    <lineage>
        <taxon>Bacteria</taxon>
        <taxon>Bacillati</taxon>
        <taxon>Bacillota</taxon>
        <taxon>Bacilli</taxon>
        <taxon>Bacillales</taxon>
        <taxon>Bacillaceae</taxon>
        <taxon>Alkalihalophilus</taxon>
    </lineage>
</organism>
<proteinExistence type="predicted"/>
<accession>D3G143</accession>
<dbReference type="KEGG" id="bpf:BpOF4_20359"/>
<keyword evidence="2" id="KW-1185">Reference proteome</keyword>
<name>D3G143_ALKPO</name>
<geneLocation type="plasmid" evidence="1 2">
    <name>pBpOF4-01</name>
</geneLocation>
<protein>
    <submittedName>
        <fullName evidence="1">Uncharacterized protein</fullName>
    </submittedName>
</protein>
<dbReference type="AlphaFoldDB" id="D3G143"/>
<gene>
    <name evidence="1" type="ordered locus">BpOF4_20359</name>
</gene>
<reference evidence="1 2" key="1">
    <citation type="journal article" date="2011" name="Environ. Microbiol.">
        <title>Genome of alkaliphilic Bacillus pseudofirmus OF4 reveals adaptations that support the ability to grow in an external pH range from 7.5 to 11.4.</title>
        <authorList>
            <person name="Janto B."/>
            <person name="Ahmed A."/>
            <person name="Ito M."/>
            <person name="Liu J."/>
            <person name="Hicks D.B."/>
            <person name="Pagni S."/>
            <person name="Fackelmayer O.J."/>
            <person name="Smith T.A."/>
            <person name="Earl J."/>
            <person name="Elbourne L.D."/>
            <person name="Hassan K."/>
            <person name="Paulsen I.T."/>
            <person name="Kolsto A.B."/>
            <person name="Tourasse N.J."/>
            <person name="Ehrlich G.D."/>
            <person name="Boissy R."/>
            <person name="Ivey D.M."/>
            <person name="Li G."/>
            <person name="Xue Y."/>
            <person name="Ma Y."/>
            <person name="Hu F.Z."/>
            <person name="Krulwich T.A."/>
        </authorList>
    </citation>
    <scope>NUCLEOTIDE SEQUENCE [LARGE SCALE GENOMIC DNA]</scope>
    <source>
        <strain evidence="2">ATCC BAA-2126 / JCM 17055 / OF4</strain>
    </source>
</reference>
<sequence length="38" mass="4496">MRKNKNIKDLEHHAAHLIKSTAIEVAENDHFELFTKYC</sequence>
<dbReference type="EMBL" id="CP001879">
    <property type="protein sequence ID" value="ADC52069.1"/>
    <property type="molecule type" value="Genomic_DNA"/>
</dbReference>